<keyword evidence="4" id="KW-1185">Reference proteome</keyword>
<dbReference type="SUPFAM" id="SSF53474">
    <property type="entry name" value="alpha/beta-Hydrolases"/>
    <property type="match status" value="1"/>
</dbReference>
<organism evidence="3 4">
    <name type="scientific">Vibrio caribbeanicus ATCC BAA-2122</name>
    <dbReference type="NCBI Taxonomy" id="796620"/>
    <lineage>
        <taxon>Bacteria</taxon>
        <taxon>Pseudomonadati</taxon>
        <taxon>Pseudomonadota</taxon>
        <taxon>Gammaproteobacteria</taxon>
        <taxon>Vibrionales</taxon>
        <taxon>Vibrionaceae</taxon>
        <taxon>Vibrio</taxon>
    </lineage>
</organism>
<evidence type="ECO:0000259" key="2">
    <source>
        <dbReference type="Pfam" id="PF12262"/>
    </source>
</evidence>
<evidence type="ECO:0000313" key="4">
    <source>
        <dbReference type="Proteomes" id="UP000002943"/>
    </source>
</evidence>
<accession>E3BJB7</accession>
<evidence type="ECO:0000313" key="3">
    <source>
        <dbReference type="EMBL" id="EFP96686.1"/>
    </source>
</evidence>
<dbReference type="eggNOG" id="COG2267">
    <property type="taxonomic scope" value="Bacteria"/>
</dbReference>
<dbReference type="OrthoDB" id="5477453at2"/>
<feature type="domain" description="Bacterial virulence factor lipase N-terminal" evidence="2">
    <location>
        <begin position="37"/>
        <end position="260"/>
    </location>
</feature>
<dbReference type="InterPro" id="IPR029058">
    <property type="entry name" value="AB_hydrolase_fold"/>
</dbReference>
<dbReference type="Pfam" id="PF12262">
    <property type="entry name" value="Lipase_bact_N"/>
    <property type="match status" value="1"/>
</dbReference>
<dbReference type="AlphaFoldDB" id="E3BJB7"/>
<feature type="chain" id="PRO_5003167125" evidence="1">
    <location>
        <begin position="20"/>
        <end position="707"/>
    </location>
</feature>
<name>E3BJB7_9VIBR</name>
<dbReference type="Proteomes" id="UP000002943">
    <property type="component" value="Unassembled WGS sequence"/>
</dbReference>
<comment type="caution">
    <text evidence="3">The sequence shown here is derived from an EMBL/GenBank/DDBJ whole genome shotgun (WGS) entry which is preliminary data.</text>
</comment>
<evidence type="ECO:0000256" key="1">
    <source>
        <dbReference type="SAM" id="SignalP"/>
    </source>
</evidence>
<feature type="signal peptide" evidence="1">
    <location>
        <begin position="1"/>
        <end position="19"/>
    </location>
</feature>
<dbReference type="PROSITE" id="PS51257">
    <property type="entry name" value="PROKAR_LIPOPROTEIN"/>
    <property type="match status" value="1"/>
</dbReference>
<dbReference type="Gene3D" id="3.40.50.1820">
    <property type="entry name" value="alpha/beta hydrolase"/>
    <property type="match status" value="1"/>
</dbReference>
<dbReference type="STRING" id="796620.VIBC2010_06949"/>
<reference evidence="3 4" key="1">
    <citation type="journal article" date="2012" name="Int. J. Syst. Evol. Microbiol.">
        <title>Vibrio caribbeanicus sp. nov., isolated from the marine sponge Scleritoderma cyanea.</title>
        <authorList>
            <person name="Hoffmann M."/>
            <person name="Monday S.R."/>
            <person name="Allard M.W."/>
            <person name="Strain E.A."/>
            <person name="Whittaker P."/>
            <person name="Naum M."/>
            <person name="McCarthy P.J."/>
            <person name="Lopez J.V."/>
            <person name="Fischer M."/>
            <person name="Brown E.W."/>
        </authorList>
    </citation>
    <scope>NUCLEOTIDE SEQUENCE [LARGE SCALE GENOMIC DNA]</scope>
    <source>
        <strain evidence="3 4">ATCC BAA-2122</strain>
    </source>
</reference>
<gene>
    <name evidence="3" type="ORF">VIBC2010_06949</name>
</gene>
<sequence length="707" mass="76581">MKTKHVFNLTLLCSALVLSGCGGGGSGDNKTSSGTKLEPYLETSMARATTQTFILEGENKHVPFNNNFFYDTDTQSLKFPSDGNDDISNPRAALSYAGGFSTTMPIYIEFSGVGFGDSAKSTLLGEISPDAAKLVKTEEDGTFKLLESGRDFFVATQGNRVSIIPLKPLDDSSNYLVVVTDELRDKNNQPVGVSRSYARLKSNKRSYKGGALEIAQNAIKRQEQLADHSGIDTTKIVYSALFTTAPVGKVLTNTASLLAKNSTKLASVWNGSSNPKNVDLENAYTFHSIKNKTSYYTGKVKLPYFLETDPASYDSVPFEPTVAQGKAVTHYPKIKSLQDVPFVLYSPANPTGIVIYQHGITTFKETVESIAPKLVAKKLAVIAIDHPLHGKRRISDEIVADKKNADVYLNLGALPVARDNMRQSVLDIIGLRIALRDLELERDDHELRTLLENAKDNVKFLGHSMGGIVGIPAVSIAQNLSSDPNNNINLGFTSAVYSSAGGHIAELLFASGSFGPDIKHKLLMKASPDYQSLANSHCSVKDASCFIDLEKNYSEVIAAMEKGLVPFKVAAQTLVDVVDPYSFLGSSYNKGALSVPTMLVQINGDKVVPNGVVEGVGMSYGTNGLFSLLNLEAPSKDKNRVFAKFTSSNTFHSSLLFPLLDEDGKPIPKPIGVGFIGDLEMEQIQTLVVDFLKHNKMGIDKVGFLTN</sequence>
<protein>
    <submittedName>
        <fullName evidence="3">Putative lipase</fullName>
    </submittedName>
</protein>
<keyword evidence="1" id="KW-0732">Signal</keyword>
<proteinExistence type="predicted"/>
<dbReference type="EMBL" id="AEIU01000069">
    <property type="protein sequence ID" value="EFP96686.1"/>
    <property type="molecule type" value="Genomic_DNA"/>
</dbReference>
<dbReference type="RefSeq" id="WP_009601116.1">
    <property type="nucleotide sequence ID" value="NZ_AEIU01000069.1"/>
</dbReference>
<dbReference type="InterPro" id="IPR025920">
    <property type="entry name" value="Lipase_bact_N"/>
</dbReference>